<evidence type="ECO:0000313" key="1">
    <source>
        <dbReference type="EMBL" id="BAU27446.1"/>
    </source>
</evidence>
<dbReference type="KEGG" id="asoc:CB4_01620"/>
<reference evidence="1 2" key="1">
    <citation type="submission" date="2015-12" db="EMBL/GenBank/DDBJ databases">
        <title>Genome sequence of Aneurinibacillus soli.</title>
        <authorList>
            <person name="Lee J.S."/>
            <person name="Lee K.C."/>
            <person name="Kim K.K."/>
            <person name="Lee B.W."/>
        </authorList>
    </citation>
    <scope>NUCLEOTIDE SEQUENCE [LARGE SCALE GENOMIC DNA]</scope>
    <source>
        <strain evidence="1 2">CB4</strain>
    </source>
</reference>
<keyword evidence="2" id="KW-1185">Reference proteome</keyword>
<dbReference type="RefSeq" id="WP_157737869.1">
    <property type="nucleotide sequence ID" value="NZ_AP017312.1"/>
</dbReference>
<protein>
    <submittedName>
        <fullName evidence="1">Uncharacterized protein</fullName>
    </submittedName>
</protein>
<gene>
    <name evidence="1" type="ORF">CB4_01620</name>
</gene>
<name>A0A0U5B716_9BACL</name>
<dbReference type="AlphaFoldDB" id="A0A0U5B716"/>
<dbReference type="Proteomes" id="UP000217696">
    <property type="component" value="Chromosome"/>
</dbReference>
<proteinExistence type="predicted"/>
<accession>A0A0U5B716</accession>
<evidence type="ECO:0000313" key="2">
    <source>
        <dbReference type="Proteomes" id="UP000217696"/>
    </source>
</evidence>
<dbReference type="EMBL" id="AP017312">
    <property type="protein sequence ID" value="BAU27446.1"/>
    <property type="molecule type" value="Genomic_DNA"/>
</dbReference>
<sequence>MNEGVVQQVLFVGASVVMDVWNYHLAWRISIDLPHDPPFIPPVDPPEDRVA</sequence>
<organism evidence="1 2">
    <name type="scientific">Aneurinibacillus soli</name>
    <dbReference type="NCBI Taxonomy" id="1500254"/>
    <lineage>
        <taxon>Bacteria</taxon>
        <taxon>Bacillati</taxon>
        <taxon>Bacillota</taxon>
        <taxon>Bacilli</taxon>
        <taxon>Bacillales</taxon>
        <taxon>Paenibacillaceae</taxon>
        <taxon>Aneurinibacillus group</taxon>
        <taxon>Aneurinibacillus</taxon>
    </lineage>
</organism>